<dbReference type="EMBL" id="CAJNOK010063687">
    <property type="protein sequence ID" value="CAF1644579.1"/>
    <property type="molecule type" value="Genomic_DNA"/>
</dbReference>
<comment type="caution">
    <text evidence="2">The sequence shown here is derived from an EMBL/GenBank/DDBJ whole genome shotgun (WGS) entry which is preliminary data.</text>
</comment>
<protein>
    <submittedName>
        <fullName evidence="2">Uncharacterized protein</fullName>
    </submittedName>
</protein>
<name>A0A8S2XAF4_9BILA</name>
<sequence length="72" mass="8388">MSRKSWIYEILCKSPIVLHTSVECYELTKFRTQCTSTGVKYTYPCALYKKFPSCAIQAKTIESQWLFDGSFM</sequence>
<gene>
    <name evidence="1" type="ORF">OVA965_LOCUS44476</name>
    <name evidence="2" type="ORF">TMI583_LOCUS47304</name>
</gene>
<dbReference type="AlphaFoldDB" id="A0A8S2XAF4"/>
<organism evidence="2 3">
    <name type="scientific">Didymodactylos carnosus</name>
    <dbReference type="NCBI Taxonomy" id="1234261"/>
    <lineage>
        <taxon>Eukaryota</taxon>
        <taxon>Metazoa</taxon>
        <taxon>Spiralia</taxon>
        <taxon>Gnathifera</taxon>
        <taxon>Rotifera</taxon>
        <taxon>Eurotatoria</taxon>
        <taxon>Bdelloidea</taxon>
        <taxon>Philodinida</taxon>
        <taxon>Philodinidae</taxon>
        <taxon>Didymodactylos</taxon>
    </lineage>
</organism>
<dbReference type="EMBL" id="CAJOBA010091088">
    <property type="protein sequence ID" value="CAF4484730.1"/>
    <property type="molecule type" value="Genomic_DNA"/>
</dbReference>
<accession>A0A8S2XAF4</accession>
<dbReference type="Proteomes" id="UP000682733">
    <property type="component" value="Unassembled WGS sequence"/>
</dbReference>
<evidence type="ECO:0000313" key="3">
    <source>
        <dbReference type="Proteomes" id="UP000682733"/>
    </source>
</evidence>
<dbReference type="Proteomes" id="UP000677228">
    <property type="component" value="Unassembled WGS sequence"/>
</dbReference>
<evidence type="ECO:0000313" key="2">
    <source>
        <dbReference type="EMBL" id="CAF4484730.1"/>
    </source>
</evidence>
<reference evidence="2" key="1">
    <citation type="submission" date="2021-02" db="EMBL/GenBank/DDBJ databases">
        <authorList>
            <person name="Nowell W R."/>
        </authorList>
    </citation>
    <scope>NUCLEOTIDE SEQUENCE</scope>
</reference>
<proteinExistence type="predicted"/>
<evidence type="ECO:0000313" key="1">
    <source>
        <dbReference type="EMBL" id="CAF1644579.1"/>
    </source>
</evidence>